<evidence type="ECO:0000313" key="2">
    <source>
        <dbReference type="Proteomes" id="UP000218209"/>
    </source>
</evidence>
<proteinExistence type="predicted"/>
<organism evidence="1 2">
    <name type="scientific">Porphyra umbilicalis</name>
    <name type="common">Purple laver</name>
    <name type="synonym">Red alga</name>
    <dbReference type="NCBI Taxonomy" id="2786"/>
    <lineage>
        <taxon>Eukaryota</taxon>
        <taxon>Rhodophyta</taxon>
        <taxon>Bangiophyceae</taxon>
        <taxon>Bangiales</taxon>
        <taxon>Bangiaceae</taxon>
        <taxon>Porphyra</taxon>
    </lineage>
</organism>
<evidence type="ECO:0000313" key="1">
    <source>
        <dbReference type="EMBL" id="OSX75896.1"/>
    </source>
</evidence>
<keyword evidence="2" id="KW-1185">Reference proteome</keyword>
<dbReference type="EMBL" id="KV918887">
    <property type="protein sequence ID" value="OSX75896.1"/>
    <property type="molecule type" value="Genomic_DNA"/>
</dbReference>
<protein>
    <submittedName>
        <fullName evidence="1">Uncharacterized protein</fullName>
    </submittedName>
</protein>
<reference evidence="1 2" key="1">
    <citation type="submission" date="2017-03" db="EMBL/GenBank/DDBJ databases">
        <title>WGS assembly of Porphyra umbilicalis.</title>
        <authorList>
            <person name="Brawley S.H."/>
            <person name="Blouin N.A."/>
            <person name="Ficko-Blean E."/>
            <person name="Wheeler G.L."/>
            <person name="Lohr M."/>
            <person name="Goodson H.V."/>
            <person name="Jenkins J.W."/>
            <person name="Blaby-Haas C.E."/>
            <person name="Helliwell K.E."/>
            <person name="Chan C."/>
            <person name="Marriage T."/>
            <person name="Bhattacharya D."/>
            <person name="Klein A.S."/>
            <person name="Badis Y."/>
            <person name="Brodie J."/>
            <person name="Cao Y."/>
            <person name="Collen J."/>
            <person name="Dittami S.M."/>
            <person name="Gachon C.M."/>
            <person name="Green B.R."/>
            <person name="Karpowicz S."/>
            <person name="Kim J.W."/>
            <person name="Kudahl U."/>
            <person name="Lin S."/>
            <person name="Michel G."/>
            <person name="Mittag M."/>
            <person name="Olson B.J."/>
            <person name="Pangilinan J."/>
            <person name="Peng Y."/>
            <person name="Qiu H."/>
            <person name="Shu S."/>
            <person name="Singer J.T."/>
            <person name="Smith A.G."/>
            <person name="Sprecher B.N."/>
            <person name="Wagner V."/>
            <person name="Wang W."/>
            <person name="Wang Z.-Y."/>
            <person name="Yan J."/>
            <person name="Yarish C."/>
            <person name="Zoeuner-Riek S."/>
            <person name="Zhuang Y."/>
            <person name="Zou Y."/>
            <person name="Lindquist E.A."/>
            <person name="Grimwood J."/>
            <person name="Barry K."/>
            <person name="Rokhsar D.S."/>
            <person name="Schmutz J."/>
            <person name="Stiller J.W."/>
            <person name="Grossman A.R."/>
            <person name="Prochnik S.E."/>
        </authorList>
    </citation>
    <scope>NUCLEOTIDE SEQUENCE [LARGE SCALE GENOMIC DNA]</scope>
    <source>
        <strain evidence="1">4086291</strain>
    </source>
</reference>
<dbReference type="AlphaFoldDB" id="A0A1X6P558"/>
<accession>A0A1X6P558</accession>
<sequence length="170" mass="18849">MLSVSSLVLQSAAFAPLHPSTPSRTLCADGAAVRDLRVTLELEGVRVFDKGVRCVPLMGYESSSTWETALDEYAKGTPKTAALRIIEQHQFGSLWRLREPDAVQRKRLINKHSRLSPLYDAFEKVYSERGRVVGVSGVLTILKGRWSGVKSSARVIREMGEAYLGKKKTT</sequence>
<gene>
    <name evidence="1" type="ORF">BU14_0217s0010</name>
</gene>
<name>A0A1X6P558_PORUM</name>
<dbReference type="Proteomes" id="UP000218209">
    <property type="component" value="Unassembled WGS sequence"/>
</dbReference>